<dbReference type="PANTHER" id="PTHR21661">
    <property type="entry name" value="EPOXIDE HYDROLASE 1-RELATED"/>
    <property type="match status" value="1"/>
</dbReference>
<dbReference type="InterPro" id="IPR000639">
    <property type="entry name" value="Epox_hydrolase-like"/>
</dbReference>
<dbReference type="PIRSF" id="PIRSF001112">
    <property type="entry name" value="Epoxide_hydrolase"/>
    <property type="match status" value="1"/>
</dbReference>
<dbReference type="OrthoDB" id="9797695at2"/>
<dbReference type="STRING" id="1423801.FD50_GL000635"/>
<dbReference type="InterPro" id="IPR010497">
    <property type="entry name" value="Epoxide_hydro_N"/>
</dbReference>
<gene>
    <name evidence="6" type="ORF">FD50_GL000635</name>
</gene>
<accession>A0A0R1V021</accession>
<keyword evidence="7" id="KW-1185">Reference proteome</keyword>
<evidence type="ECO:0000256" key="2">
    <source>
        <dbReference type="ARBA" id="ARBA00022797"/>
    </source>
</evidence>
<dbReference type="AlphaFoldDB" id="A0A0R1V021"/>
<proteinExistence type="inferred from homology"/>
<name>A0A0R1V021_9LACO</name>
<keyword evidence="2" id="KW-0058">Aromatic hydrocarbons catabolism</keyword>
<dbReference type="GO" id="GO:0097176">
    <property type="term" value="P:epoxide metabolic process"/>
    <property type="evidence" value="ECO:0007669"/>
    <property type="project" value="TreeGrafter"/>
</dbReference>
<dbReference type="EMBL" id="AZFQ01000036">
    <property type="protein sequence ID" value="KRL98822.1"/>
    <property type="molecule type" value="Genomic_DNA"/>
</dbReference>
<evidence type="ECO:0000256" key="4">
    <source>
        <dbReference type="PIRSR" id="PIRSR001112-1"/>
    </source>
</evidence>
<dbReference type="SUPFAM" id="SSF53474">
    <property type="entry name" value="alpha/beta-Hydrolases"/>
    <property type="match status" value="1"/>
</dbReference>
<dbReference type="PRINTS" id="PR00412">
    <property type="entry name" value="EPOXHYDRLASE"/>
</dbReference>
<dbReference type="PANTHER" id="PTHR21661:SF35">
    <property type="entry name" value="EPOXIDE HYDROLASE"/>
    <property type="match status" value="1"/>
</dbReference>
<dbReference type="PATRIC" id="fig|1423801.4.peg.644"/>
<dbReference type="Proteomes" id="UP000051166">
    <property type="component" value="Unassembled WGS sequence"/>
</dbReference>
<feature type="active site" description="Nucleophile" evidence="4">
    <location>
        <position position="234"/>
    </location>
</feature>
<comment type="caution">
    <text evidence="6">The sequence shown here is derived from an EMBL/GenBank/DDBJ whole genome shotgun (WGS) entry which is preliminary data.</text>
</comment>
<sequence>MSLLLDAKSPITFKNIPEKMINYGGASPLSNKDTIFRKSTCRNSCSILAEIGGIGMTIEPLTIKIGGEQLVFLKKRLRQTMLPAALEMSDWDQGMSGDYFQKLISYWSTEFRWQQQEVKLNRFKNFQAVLGDFRVHFIYERGASSNSIPIILTHGWPDSFLRYTKVLPLLTKKRRFADGQEFSFDVVIPSLPGFGFSNYPAAVPAINNATIAALWQRLMTEELGYSKFIAAGGDLGSSISRYLAADNPANLLGLYLNDVGIIRELLTPQPDDQADLRVYQKKVQTWLRTEAAFMNLQATKPQTLAFALADSPAGLAAWLLEKFHAWSDSQTTWKLDELLTNVMLYWLGNSSATAGRLYYENAHQLKSLGKLAVPTGVCRLPADLLLPPKDWVAAHFNLIHWTKLSSGGHFTAWENPQEYATDLFDFTHKLKLL</sequence>
<dbReference type="InterPro" id="IPR016292">
    <property type="entry name" value="Epoxide_hydrolase"/>
</dbReference>
<reference evidence="6 7" key="1">
    <citation type="journal article" date="2015" name="Genome Announc.">
        <title>Expanding the biotechnology potential of lactobacilli through comparative genomics of 213 strains and associated genera.</title>
        <authorList>
            <person name="Sun Z."/>
            <person name="Harris H.M."/>
            <person name="McCann A."/>
            <person name="Guo C."/>
            <person name="Argimon S."/>
            <person name="Zhang W."/>
            <person name="Yang X."/>
            <person name="Jeffery I.B."/>
            <person name="Cooney J.C."/>
            <person name="Kagawa T.F."/>
            <person name="Liu W."/>
            <person name="Song Y."/>
            <person name="Salvetti E."/>
            <person name="Wrobel A."/>
            <person name="Rasinkangas P."/>
            <person name="Parkhill J."/>
            <person name="Rea M.C."/>
            <person name="O'Sullivan O."/>
            <person name="Ritari J."/>
            <person name="Douillard F.P."/>
            <person name="Paul Ross R."/>
            <person name="Yang R."/>
            <person name="Briner A.E."/>
            <person name="Felis G.E."/>
            <person name="de Vos W.M."/>
            <person name="Barrangou R."/>
            <person name="Klaenhammer T.R."/>
            <person name="Caufield P.W."/>
            <person name="Cui Y."/>
            <person name="Zhang H."/>
            <person name="O'Toole P.W."/>
        </authorList>
    </citation>
    <scope>NUCLEOTIDE SEQUENCE [LARGE SCALE GENOMIC DNA]</scope>
    <source>
        <strain evidence="6 7">DSM 16230</strain>
    </source>
</reference>
<feature type="active site" description="Proton donor" evidence="4">
    <location>
        <position position="358"/>
    </location>
</feature>
<dbReference type="GO" id="GO:0004301">
    <property type="term" value="F:epoxide hydrolase activity"/>
    <property type="evidence" value="ECO:0007669"/>
    <property type="project" value="TreeGrafter"/>
</dbReference>
<evidence type="ECO:0000256" key="1">
    <source>
        <dbReference type="ARBA" id="ARBA00010088"/>
    </source>
</evidence>
<evidence type="ECO:0000313" key="7">
    <source>
        <dbReference type="Proteomes" id="UP000051166"/>
    </source>
</evidence>
<protein>
    <recommendedName>
        <fullName evidence="5">Epoxide hydrolase N-terminal domain-containing protein</fullName>
    </recommendedName>
</protein>
<evidence type="ECO:0000256" key="3">
    <source>
        <dbReference type="ARBA" id="ARBA00022801"/>
    </source>
</evidence>
<dbReference type="Pfam" id="PF06441">
    <property type="entry name" value="EHN"/>
    <property type="match status" value="1"/>
</dbReference>
<feature type="domain" description="Epoxide hydrolase N-terminal" evidence="5">
    <location>
        <begin position="58"/>
        <end position="162"/>
    </location>
</feature>
<feature type="active site" description="Proton acceptor" evidence="4">
    <location>
        <position position="409"/>
    </location>
</feature>
<dbReference type="Gene3D" id="3.40.50.1820">
    <property type="entry name" value="alpha/beta hydrolase"/>
    <property type="match status" value="1"/>
</dbReference>
<evidence type="ECO:0000313" key="6">
    <source>
        <dbReference type="EMBL" id="KRL98822.1"/>
    </source>
</evidence>
<organism evidence="6 7">
    <name type="scientific">Liquorilactobacillus satsumensis DSM 16230 = JCM 12392</name>
    <dbReference type="NCBI Taxonomy" id="1423801"/>
    <lineage>
        <taxon>Bacteria</taxon>
        <taxon>Bacillati</taxon>
        <taxon>Bacillota</taxon>
        <taxon>Bacilli</taxon>
        <taxon>Lactobacillales</taxon>
        <taxon>Lactobacillaceae</taxon>
        <taxon>Liquorilactobacillus</taxon>
    </lineage>
</organism>
<keyword evidence="3" id="KW-0378">Hydrolase</keyword>
<comment type="similarity">
    <text evidence="1">Belongs to the peptidase S33 family.</text>
</comment>
<dbReference type="InterPro" id="IPR029058">
    <property type="entry name" value="AB_hydrolase_fold"/>
</dbReference>
<evidence type="ECO:0000259" key="5">
    <source>
        <dbReference type="Pfam" id="PF06441"/>
    </source>
</evidence>